<evidence type="ECO:0000313" key="4">
    <source>
        <dbReference type="EMBL" id="PZW41019.1"/>
    </source>
</evidence>
<reference evidence="4 5" key="1">
    <citation type="submission" date="2018-06" db="EMBL/GenBank/DDBJ databases">
        <title>Genomic Encyclopedia of Archaeal and Bacterial Type Strains, Phase II (KMG-II): from individual species to whole genera.</title>
        <authorList>
            <person name="Goeker M."/>
        </authorList>
    </citation>
    <scope>NUCLEOTIDE SEQUENCE [LARGE SCALE GENOMIC DNA]</scope>
    <source>
        <strain evidence="4 5">DSM 24525</strain>
    </source>
</reference>
<accession>A0A2W7I488</accession>
<keyword evidence="2" id="KW-0560">Oxidoreductase</keyword>
<gene>
    <name evidence="4" type="ORF">C8P66_1226</name>
</gene>
<dbReference type="RefSeq" id="WP_111399578.1">
    <property type="nucleotide sequence ID" value="NZ_QKYU01000022.1"/>
</dbReference>
<dbReference type="PANTHER" id="PTHR44196">
    <property type="entry name" value="DEHYDROGENASE/REDUCTASE SDR FAMILY MEMBER 7B"/>
    <property type="match status" value="1"/>
</dbReference>
<keyword evidence="5" id="KW-1185">Reference proteome</keyword>
<dbReference type="GO" id="GO:0016491">
    <property type="term" value="F:oxidoreductase activity"/>
    <property type="evidence" value="ECO:0007669"/>
    <property type="project" value="UniProtKB-KW"/>
</dbReference>
<protein>
    <submittedName>
        <fullName evidence="4">NADP-dependent 3-hydroxy acid dehydrogenase YdfG</fullName>
    </submittedName>
</protein>
<dbReference type="Pfam" id="PF00106">
    <property type="entry name" value="adh_short"/>
    <property type="match status" value="1"/>
</dbReference>
<dbReference type="PRINTS" id="PR00080">
    <property type="entry name" value="SDRFAMILY"/>
</dbReference>
<dbReference type="PRINTS" id="PR00081">
    <property type="entry name" value="GDHRDH"/>
</dbReference>
<comment type="caution">
    <text evidence="4">The sequence shown here is derived from an EMBL/GenBank/DDBJ whole genome shotgun (WGS) entry which is preliminary data.</text>
</comment>
<dbReference type="AlphaFoldDB" id="A0A2W7I488"/>
<dbReference type="InterPro" id="IPR036291">
    <property type="entry name" value="NAD(P)-bd_dom_sf"/>
</dbReference>
<evidence type="ECO:0000256" key="3">
    <source>
        <dbReference type="RuleBase" id="RU000363"/>
    </source>
</evidence>
<dbReference type="InterPro" id="IPR002347">
    <property type="entry name" value="SDR_fam"/>
</dbReference>
<dbReference type="SUPFAM" id="SSF51735">
    <property type="entry name" value="NAD(P)-binding Rossmann-fold domains"/>
    <property type="match status" value="1"/>
</dbReference>
<organism evidence="4 5">
    <name type="scientific">Humitalea rosea</name>
    <dbReference type="NCBI Taxonomy" id="990373"/>
    <lineage>
        <taxon>Bacteria</taxon>
        <taxon>Pseudomonadati</taxon>
        <taxon>Pseudomonadota</taxon>
        <taxon>Alphaproteobacteria</taxon>
        <taxon>Acetobacterales</taxon>
        <taxon>Roseomonadaceae</taxon>
        <taxon>Humitalea</taxon>
    </lineage>
</organism>
<dbReference type="PANTHER" id="PTHR44196:SF1">
    <property type="entry name" value="DEHYDROGENASE_REDUCTASE SDR FAMILY MEMBER 7B"/>
    <property type="match status" value="1"/>
</dbReference>
<dbReference type="Gene3D" id="3.40.50.720">
    <property type="entry name" value="NAD(P)-binding Rossmann-like Domain"/>
    <property type="match status" value="1"/>
</dbReference>
<dbReference type="EMBL" id="QKYU01000022">
    <property type="protein sequence ID" value="PZW41019.1"/>
    <property type="molecule type" value="Genomic_DNA"/>
</dbReference>
<comment type="similarity">
    <text evidence="1 3">Belongs to the short-chain dehydrogenases/reductases (SDR) family.</text>
</comment>
<evidence type="ECO:0000256" key="2">
    <source>
        <dbReference type="ARBA" id="ARBA00023002"/>
    </source>
</evidence>
<proteinExistence type="inferred from homology"/>
<dbReference type="GO" id="GO:0016020">
    <property type="term" value="C:membrane"/>
    <property type="evidence" value="ECO:0007669"/>
    <property type="project" value="TreeGrafter"/>
</dbReference>
<evidence type="ECO:0000256" key="1">
    <source>
        <dbReference type="ARBA" id="ARBA00006484"/>
    </source>
</evidence>
<name>A0A2W7I488_9PROT</name>
<dbReference type="OrthoDB" id="9810734at2"/>
<sequence>MSLAGKRIWVTGAGSGIGRAVAQALAAEGARLILSGRREAPLRETAVLAGQSDAMILPIDLTDAAAVQAAADAVGEIDILVNNAGGNLLRRHWHQLTAEAAQGMINQNLVAPFLTSLAVLPGMRERGGGLLVQIASMAGKHTHPVSGPTYIAAKHGVVAFSASINAENGIFGIRSTAICPGEVNTPILDLRPQKIAADELARMLQPEDIAAAVLYVCQQPPRVCINEMLVTPTRNRANLALAESLAALP</sequence>
<dbReference type="CDD" id="cd05233">
    <property type="entry name" value="SDR_c"/>
    <property type="match status" value="1"/>
</dbReference>
<evidence type="ECO:0000313" key="5">
    <source>
        <dbReference type="Proteomes" id="UP000249688"/>
    </source>
</evidence>
<dbReference type="Proteomes" id="UP000249688">
    <property type="component" value="Unassembled WGS sequence"/>
</dbReference>